<reference evidence="1 2" key="1">
    <citation type="submission" date="2012-08" db="EMBL/GenBank/DDBJ databases">
        <authorList>
            <person name="Doggett N."/>
            <person name="Teshima H."/>
            <person name="Bruce D."/>
            <person name="Detter J.C."/>
            <person name="Johnson S.L."/>
            <person name="Han C."/>
        </authorList>
    </citation>
    <scope>NUCLEOTIDE SEQUENCE [LARGE SCALE GENOMIC DNA]</scope>
    <source>
        <strain evidence="1 2">HD-771</strain>
    </source>
</reference>
<evidence type="ECO:0000313" key="1">
    <source>
        <dbReference type="EMBL" id="AFQ14729.1"/>
    </source>
</evidence>
<evidence type="ECO:0000313" key="2">
    <source>
        <dbReference type="Proteomes" id="UP000005259"/>
    </source>
</evidence>
<proteinExistence type="predicted"/>
<organism evidence="1 2">
    <name type="scientific">Bacillus thuringiensis HD-771</name>
    <dbReference type="NCBI Taxonomy" id="1218175"/>
    <lineage>
        <taxon>Bacteria</taxon>
        <taxon>Bacillati</taxon>
        <taxon>Bacillota</taxon>
        <taxon>Bacilli</taxon>
        <taxon>Bacillales</taxon>
        <taxon>Bacillaceae</taxon>
        <taxon>Bacillus</taxon>
        <taxon>Bacillus cereus group</taxon>
    </lineage>
</organism>
<gene>
    <name evidence="1" type="ORF">BTG_06185</name>
</gene>
<accession>A0A9W3NWB9</accession>
<protein>
    <submittedName>
        <fullName evidence="1">GNAT family acetyltransferase</fullName>
    </submittedName>
</protein>
<dbReference type="EMBL" id="CP003752">
    <property type="protein sequence ID" value="AFQ14729.1"/>
    <property type="molecule type" value="Genomic_DNA"/>
</dbReference>
<dbReference type="KEGG" id="bti:BTG_06185"/>
<dbReference type="AlphaFoldDB" id="A0A9W3NWB9"/>
<dbReference type="Proteomes" id="UP000005259">
    <property type="component" value="Chromosome"/>
</dbReference>
<name>A0A9W3NWB9_BACTU</name>
<sequence length="39" mass="4767">MEIYIEQLKKQDVKDLFTFELTNKSFFETMVPNRGSKYF</sequence>